<evidence type="ECO:0008006" key="3">
    <source>
        <dbReference type="Google" id="ProtNLM"/>
    </source>
</evidence>
<evidence type="ECO:0000313" key="1">
    <source>
        <dbReference type="EMBL" id="OGZ27412.1"/>
    </source>
</evidence>
<dbReference type="STRING" id="1801677.A2365_02975"/>
<gene>
    <name evidence="1" type="ORF">A2365_02975</name>
</gene>
<comment type="caution">
    <text evidence="1">The sequence shown here is derived from an EMBL/GenBank/DDBJ whole genome shotgun (WGS) entry which is preliminary data.</text>
</comment>
<dbReference type="GO" id="GO:0006974">
    <property type="term" value="P:DNA damage response"/>
    <property type="evidence" value="ECO:0007669"/>
    <property type="project" value="TreeGrafter"/>
</dbReference>
<dbReference type="Gene3D" id="3.30.110.170">
    <property type="entry name" value="Protein of unknown function (DUF541), domain 1"/>
    <property type="match status" value="1"/>
</dbReference>
<accession>A0A1G2EPD5</accession>
<dbReference type="Pfam" id="PF04402">
    <property type="entry name" value="SIMPL"/>
    <property type="match status" value="1"/>
</dbReference>
<sequence length="246" mass="27400">MFENRKLTSLFLAVLSVFVIALIISSSIWAYSKTKELRSKSEISSSGVGEIYAKPDTALISFSVITESKDVSDALEKNSEKMNNIIESLKEIGVEEKNLKTSSFNIYPKYDYIDYASKGTRVLAGYEARNELQVKLGDISKIGSAIEMAVSRGANEVSSLSLIIENQEEFEKIAREEAVKKAKEKAEELAGALDVKLGKIIAYSENNYVPYYRDYANMSSESSYAPEIEPGENKIQVTAVITYEIY</sequence>
<dbReference type="Gene3D" id="3.30.70.2970">
    <property type="entry name" value="Protein of unknown function (DUF541), domain 2"/>
    <property type="match status" value="1"/>
</dbReference>
<protein>
    <recommendedName>
        <fullName evidence="3">SIMPL domain-containing protein</fullName>
    </recommendedName>
</protein>
<reference evidence="1 2" key="1">
    <citation type="journal article" date="2016" name="Nat. Commun.">
        <title>Thousands of microbial genomes shed light on interconnected biogeochemical processes in an aquifer system.</title>
        <authorList>
            <person name="Anantharaman K."/>
            <person name="Brown C.T."/>
            <person name="Hug L.A."/>
            <person name="Sharon I."/>
            <person name="Castelle C.J."/>
            <person name="Probst A.J."/>
            <person name="Thomas B.C."/>
            <person name="Singh A."/>
            <person name="Wilkins M.J."/>
            <person name="Karaoz U."/>
            <person name="Brodie E.L."/>
            <person name="Williams K.H."/>
            <person name="Hubbard S.S."/>
            <person name="Banfield J.F."/>
        </authorList>
    </citation>
    <scope>NUCLEOTIDE SEQUENCE [LARGE SCALE GENOMIC DNA]</scope>
</reference>
<dbReference type="InterPro" id="IPR007497">
    <property type="entry name" value="SIMPL/DUF541"/>
</dbReference>
<proteinExistence type="predicted"/>
<dbReference type="PANTHER" id="PTHR34387">
    <property type="entry name" value="SLR1258 PROTEIN"/>
    <property type="match status" value="1"/>
</dbReference>
<dbReference type="InterPro" id="IPR052022">
    <property type="entry name" value="26kDa_periplasmic_antigen"/>
</dbReference>
<evidence type="ECO:0000313" key="2">
    <source>
        <dbReference type="Proteomes" id="UP000177740"/>
    </source>
</evidence>
<dbReference type="PANTHER" id="PTHR34387:SF2">
    <property type="entry name" value="SLR1258 PROTEIN"/>
    <property type="match status" value="1"/>
</dbReference>
<organism evidence="1 2">
    <name type="scientific">Candidatus Nealsonbacteria bacterium RIFOXYB1_FULL_40_15</name>
    <dbReference type="NCBI Taxonomy" id="1801677"/>
    <lineage>
        <taxon>Bacteria</taxon>
        <taxon>Candidatus Nealsoniibacteriota</taxon>
    </lineage>
</organism>
<name>A0A1G2EPD5_9BACT</name>
<dbReference type="EMBL" id="MHMM01000006">
    <property type="protein sequence ID" value="OGZ27412.1"/>
    <property type="molecule type" value="Genomic_DNA"/>
</dbReference>
<dbReference type="Proteomes" id="UP000177740">
    <property type="component" value="Unassembled WGS sequence"/>
</dbReference>
<dbReference type="AlphaFoldDB" id="A0A1G2EPD5"/>